<keyword evidence="3" id="KW-1185">Reference proteome</keyword>
<dbReference type="EMBL" id="NRDI02000013">
    <property type="protein sequence ID" value="KAI1511871.1"/>
    <property type="molecule type" value="Genomic_DNA"/>
</dbReference>
<accession>A0A316ZLV6</accession>
<name>A0A316ZLV6_9PLEO</name>
<evidence type="ECO:0000313" key="3">
    <source>
        <dbReference type="Proteomes" id="UP000249757"/>
    </source>
</evidence>
<protein>
    <submittedName>
        <fullName evidence="2">C-terminal</fullName>
    </submittedName>
</protein>
<dbReference type="AlphaFoldDB" id="A0A316ZLV6"/>
<sequence>MSDQLEVNSEHHFDHSAWETPDPGFWTKHDYIVVRADERGLGQSPDFLDTMSKGTSVQHHWHNA</sequence>
<reference evidence="3" key="1">
    <citation type="journal article" date="2022" name="Microb. Genom.">
        <title>A global pangenome for the wheat fungal pathogen Pyrenophora tritici-repentis and prediction of effector protein structural homology.</title>
        <authorList>
            <person name="Moolhuijzen P.M."/>
            <person name="See P.T."/>
            <person name="Shi G."/>
            <person name="Powell H.R."/>
            <person name="Cockram J."/>
            <person name="Jorgensen L.N."/>
            <person name="Benslimane H."/>
            <person name="Strelkov S.E."/>
            <person name="Turner J."/>
            <person name="Liu Z."/>
            <person name="Moffat C.S."/>
        </authorList>
    </citation>
    <scope>NUCLEOTIDE SEQUENCE [LARGE SCALE GENOMIC DNA]</scope>
</reference>
<feature type="region of interest" description="Disordered" evidence="1">
    <location>
        <begin position="43"/>
        <end position="64"/>
    </location>
</feature>
<dbReference type="Gene3D" id="3.40.50.1820">
    <property type="entry name" value="alpha/beta hydrolase"/>
    <property type="match status" value="1"/>
</dbReference>
<dbReference type="InterPro" id="IPR029058">
    <property type="entry name" value="AB_hydrolase_fold"/>
</dbReference>
<gene>
    <name evidence="2" type="ORF">Ptr86124_009515</name>
</gene>
<dbReference type="Proteomes" id="UP000249757">
    <property type="component" value="Unassembled WGS sequence"/>
</dbReference>
<evidence type="ECO:0000256" key="1">
    <source>
        <dbReference type="SAM" id="MobiDB-lite"/>
    </source>
</evidence>
<comment type="caution">
    <text evidence="2">The sequence shown here is derived from an EMBL/GenBank/DDBJ whole genome shotgun (WGS) entry which is preliminary data.</text>
</comment>
<proteinExistence type="predicted"/>
<evidence type="ECO:0000313" key="2">
    <source>
        <dbReference type="EMBL" id="KAI1511871.1"/>
    </source>
</evidence>
<organism evidence="2 3">
    <name type="scientific">Pyrenophora tritici-repentis</name>
    <dbReference type="NCBI Taxonomy" id="45151"/>
    <lineage>
        <taxon>Eukaryota</taxon>
        <taxon>Fungi</taxon>
        <taxon>Dikarya</taxon>
        <taxon>Ascomycota</taxon>
        <taxon>Pezizomycotina</taxon>
        <taxon>Dothideomycetes</taxon>
        <taxon>Pleosporomycetidae</taxon>
        <taxon>Pleosporales</taxon>
        <taxon>Pleosporineae</taxon>
        <taxon>Pleosporaceae</taxon>
        <taxon>Pyrenophora</taxon>
    </lineage>
</organism>
<dbReference type="SUPFAM" id="SSF53474">
    <property type="entry name" value="alpha/beta-Hydrolases"/>
    <property type="match status" value="1"/>
</dbReference>